<dbReference type="InterPro" id="IPR024654">
    <property type="entry name" value="Calcineurin-like_PHP_lpxH"/>
</dbReference>
<keyword evidence="2" id="KW-0479">Metal-binding</keyword>
<dbReference type="PANTHER" id="PTHR11124">
    <property type="entry name" value="VACUOLAR SORTING PROTEIN VPS29"/>
    <property type="match status" value="1"/>
</dbReference>
<gene>
    <name evidence="4" type="ORF">BN938_2987</name>
</gene>
<comment type="cofactor">
    <cofactor evidence="2">
        <name>a divalent metal cation</name>
        <dbReference type="ChEBI" id="CHEBI:60240"/>
    </cofactor>
</comment>
<evidence type="ECO:0000313" key="4">
    <source>
        <dbReference type="EMBL" id="CDN33052.1"/>
    </source>
</evidence>
<name>A0A060RBT0_9BACT</name>
<evidence type="ECO:0000259" key="3">
    <source>
        <dbReference type="Pfam" id="PF12850"/>
    </source>
</evidence>
<evidence type="ECO:0000256" key="2">
    <source>
        <dbReference type="RuleBase" id="RU362039"/>
    </source>
</evidence>
<dbReference type="InterPro" id="IPR000979">
    <property type="entry name" value="Phosphodiesterase_MJ0936/Vps29"/>
</dbReference>
<dbReference type="HOGENOM" id="CLU_063749_3_1_10"/>
<dbReference type="Proteomes" id="UP000027616">
    <property type="component" value="Chromosome I"/>
</dbReference>
<proteinExistence type="inferred from homology"/>
<reference evidence="4 5" key="1">
    <citation type="journal article" date="2015" name="Genome Announc.">
        <title>Complete Genome Sequence of the Novel Leech Symbiont Mucinivorans hirudinis M3T.</title>
        <authorList>
            <person name="Nelson M.C."/>
            <person name="Bomar L."/>
            <person name="Graf J."/>
        </authorList>
    </citation>
    <scope>NUCLEOTIDE SEQUENCE [LARGE SCALE GENOMIC DNA]</scope>
    <source>
        <strain evidence="5">M3</strain>
    </source>
</reference>
<dbReference type="InterPro" id="IPR029052">
    <property type="entry name" value="Metallo-depent_PP-like"/>
</dbReference>
<organism evidence="4 5">
    <name type="scientific">Mucinivorans hirudinis</name>
    <dbReference type="NCBI Taxonomy" id="1433126"/>
    <lineage>
        <taxon>Bacteria</taxon>
        <taxon>Pseudomonadati</taxon>
        <taxon>Bacteroidota</taxon>
        <taxon>Bacteroidia</taxon>
        <taxon>Bacteroidales</taxon>
        <taxon>Rikenellaceae</taxon>
        <taxon>Mucinivorans</taxon>
    </lineage>
</organism>
<dbReference type="NCBIfam" id="TIGR00040">
    <property type="entry name" value="yfcE"/>
    <property type="match status" value="1"/>
</dbReference>
<comment type="similarity">
    <text evidence="1 2">Belongs to the metallophosphoesterase superfamily. YfcE family.</text>
</comment>
<sequence>MIKIGILSDTHCTFDDPLKRFFAEVDELWHAGDIGSYECAREIAAFKPLLAVHGNCDDHLVRLEYKKFNSFDCEGIRVLITHIGYDPQAKLNLTQINPTIFVCGHTHILKVHNYNGILCINPGAAGIGRQIVRTAIRLTIDGEKIDNLEVLEI</sequence>
<evidence type="ECO:0000313" key="5">
    <source>
        <dbReference type="Proteomes" id="UP000027616"/>
    </source>
</evidence>
<keyword evidence="5" id="KW-1185">Reference proteome</keyword>
<dbReference type="eggNOG" id="COG0622">
    <property type="taxonomic scope" value="Bacteria"/>
</dbReference>
<feature type="domain" description="Calcineurin-like phosphoesterase" evidence="3">
    <location>
        <begin position="3"/>
        <end position="141"/>
    </location>
</feature>
<dbReference type="GO" id="GO:0016787">
    <property type="term" value="F:hydrolase activity"/>
    <property type="evidence" value="ECO:0007669"/>
    <property type="project" value="UniProtKB-UniRule"/>
</dbReference>
<dbReference type="AlphaFoldDB" id="A0A060RBT0"/>
<dbReference type="Pfam" id="PF12850">
    <property type="entry name" value="Metallophos_2"/>
    <property type="match status" value="1"/>
</dbReference>
<dbReference type="KEGG" id="rbc:BN938_2987"/>
<dbReference type="EMBL" id="HG934468">
    <property type="protein sequence ID" value="CDN33052.1"/>
    <property type="molecule type" value="Genomic_DNA"/>
</dbReference>
<dbReference type="GO" id="GO:0046872">
    <property type="term" value="F:metal ion binding"/>
    <property type="evidence" value="ECO:0007669"/>
    <property type="project" value="UniProtKB-KW"/>
</dbReference>
<dbReference type="EC" id="3.1.4.-" evidence="2"/>
<evidence type="ECO:0000256" key="1">
    <source>
        <dbReference type="ARBA" id="ARBA00008950"/>
    </source>
</evidence>
<accession>A0A060RBT0</accession>
<protein>
    <recommendedName>
        <fullName evidence="2">Phosphoesterase</fullName>
        <ecNumber evidence="2">3.1.4.-</ecNumber>
    </recommendedName>
</protein>
<dbReference type="Gene3D" id="3.60.21.10">
    <property type="match status" value="1"/>
</dbReference>
<dbReference type="SUPFAM" id="SSF56300">
    <property type="entry name" value="Metallo-dependent phosphatases"/>
    <property type="match status" value="1"/>
</dbReference>
<dbReference type="STRING" id="1433126.BN938_2987"/>
<dbReference type="OrthoDB" id="9785951at2"/>